<organism evidence="1 2">
    <name type="scientific">Austropuccinia psidii MF-1</name>
    <dbReference type="NCBI Taxonomy" id="1389203"/>
    <lineage>
        <taxon>Eukaryota</taxon>
        <taxon>Fungi</taxon>
        <taxon>Dikarya</taxon>
        <taxon>Basidiomycota</taxon>
        <taxon>Pucciniomycotina</taxon>
        <taxon>Pucciniomycetes</taxon>
        <taxon>Pucciniales</taxon>
        <taxon>Sphaerophragmiaceae</taxon>
        <taxon>Austropuccinia</taxon>
    </lineage>
</organism>
<dbReference type="EMBL" id="AVOT02004302">
    <property type="protein sequence ID" value="MBW0475977.1"/>
    <property type="molecule type" value="Genomic_DNA"/>
</dbReference>
<name>A0A9Q3GR00_9BASI</name>
<sequence length="152" mass="17279">MAPISNGYFNFSSVHQGSHPEDLTSPKRKVSISLPMRPSSNHWLFSFTVFLQGNTDISFSRDIQEAFPKQFTKVQCSINPAWKPHSFQYSLNPSRPVFSLIHHGNSIQPSSFPNLQRYTLHQAANTATRAEYRPAVSLKESSSQHFTYTSLF</sequence>
<protein>
    <submittedName>
        <fullName evidence="1">Uncharacterized protein</fullName>
    </submittedName>
</protein>
<evidence type="ECO:0000313" key="2">
    <source>
        <dbReference type="Proteomes" id="UP000765509"/>
    </source>
</evidence>
<dbReference type="AlphaFoldDB" id="A0A9Q3GR00"/>
<dbReference type="Proteomes" id="UP000765509">
    <property type="component" value="Unassembled WGS sequence"/>
</dbReference>
<reference evidence="1" key="1">
    <citation type="submission" date="2021-03" db="EMBL/GenBank/DDBJ databases">
        <title>Draft genome sequence of rust myrtle Austropuccinia psidii MF-1, a brazilian biotype.</title>
        <authorList>
            <person name="Quecine M.C."/>
            <person name="Pachon D.M.R."/>
            <person name="Bonatelli M.L."/>
            <person name="Correr F.H."/>
            <person name="Franceschini L.M."/>
            <person name="Leite T.F."/>
            <person name="Margarido G.R.A."/>
            <person name="Almeida C.A."/>
            <person name="Ferrarezi J.A."/>
            <person name="Labate C.A."/>
        </authorList>
    </citation>
    <scope>NUCLEOTIDE SEQUENCE</scope>
    <source>
        <strain evidence="1">MF-1</strain>
    </source>
</reference>
<accession>A0A9Q3GR00</accession>
<gene>
    <name evidence="1" type="ORF">O181_015692</name>
</gene>
<keyword evidence="2" id="KW-1185">Reference proteome</keyword>
<evidence type="ECO:0000313" key="1">
    <source>
        <dbReference type="EMBL" id="MBW0475977.1"/>
    </source>
</evidence>
<comment type="caution">
    <text evidence="1">The sequence shown here is derived from an EMBL/GenBank/DDBJ whole genome shotgun (WGS) entry which is preliminary data.</text>
</comment>
<proteinExistence type="predicted"/>